<dbReference type="Proteomes" id="UP000178198">
    <property type="component" value="Chromosome"/>
</dbReference>
<protein>
    <submittedName>
        <fullName evidence="1">Uncharacterized protein</fullName>
    </submittedName>
</protein>
<dbReference type="InterPro" id="IPR046905">
    <property type="entry name" value="ABC-3C_MC1"/>
</dbReference>
<dbReference type="EMBL" id="CP017774">
    <property type="protein sequence ID" value="APA00336.1"/>
    <property type="molecule type" value="Genomic_DNA"/>
</dbReference>
<dbReference type="Pfam" id="PF20289">
    <property type="entry name" value="MComp1"/>
    <property type="match status" value="1"/>
</dbReference>
<gene>
    <name evidence="1" type="ORF">BIW12_13380</name>
</gene>
<evidence type="ECO:0000313" key="1">
    <source>
        <dbReference type="EMBL" id="APA00336.1"/>
    </source>
</evidence>
<reference evidence="1 2" key="1">
    <citation type="submission" date="2016-10" db="EMBL/GenBank/DDBJ databases">
        <title>Complete Genome Sequence of Flavobacterium sp. PK15.</title>
        <authorList>
            <person name="Ekwe A."/>
            <person name="Kim S.B."/>
        </authorList>
    </citation>
    <scope>NUCLEOTIDE SEQUENCE [LARGE SCALE GENOMIC DNA]</scope>
    <source>
        <strain evidence="1 2">PK15</strain>
    </source>
</reference>
<accession>A0A1D9PDY0</accession>
<sequence>MELFKGIDSKEEIYNQIRKYFDIQNIIIGNLIFGDNIPVFFIQFKNLNDLEKFWREFNSFITAEYLIKLKNDFSKWNSYIFYITDSSVQRPLKYEIENNKFSTRKIVIESISQDIDEILLKSILSEHIINDNIDFNVKNQDIESFTKNVIINEALRATSFNKSNADKEENLLKVLNHLEKTLNDEN</sequence>
<dbReference type="OrthoDB" id="2083773at2"/>
<name>A0A1D9PDY0_9FLAO</name>
<proteinExistence type="predicted"/>
<organism evidence="1 2">
    <name type="scientific">Flavobacterium commune</name>
    <dbReference type="NCBI Taxonomy" id="1306519"/>
    <lineage>
        <taxon>Bacteria</taxon>
        <taxon>Pseudomonadati</taxon>
        <taxon>Bacteroidota</taxon>
        <taxon>Flavobacteriia</taxon>
        <taxon>Flavobacteriales</taxon>
        <taxon>Flavobacteriaceae</taxon>
        <taxon>Flavobacterium</taxon>
    </lineage>
</organism>
<keyword evidence="2" id="KW-1185">Reference proteome</keyword>
<evidence type="ECO:0000313" key="2">
    <source>
        <dbReference type="Proteomes" id="UP000178198"/>
    </source>
</evidence>
<dbReference type="STRING" id="1306519.BIW12_13380"/>
<dbReference type="RefSeq" id="WP_071185573.1">
    <property type="nucleotide sequence ID" value="NZ_CP017774.1"/>
</dbReference>
<dbReference type="AlphaFoldDB" id="A0A1D9PDY0"/>
<dbReference type="KEGG" id="fcm:BIW12_13380"/>